<comment type="catalytic activity">
    <reaction evidence="1 5">
        <text>[protein]-peptidylproline (omega=180) = [protein]-peptidylproline (omega=0)</text>
        <dbReference type="Rhea" id="RHEA:16237"/>
        <dbReference type="Rhea" id="RHEA-COMP:10747"/>
        <dbReference type="Rhea" id="RHEA-COMP:10748"/>
        <dbReference type="ChEBI" id="CHEBI:83833"/>
        <dbReference type="ChEBI" id="CHEBI:83834"/>
        <dbReference type="EC" id="5.2.1.8"/>
    </reaction>
</comment>
<protein>
    <recommendedName>
        <fullName evidence="2 5">peptidylprolyl isomerase</fullName>
        <ecNumber evidence="2 5">5.2.1.8</ecNumber>
    </recommendedName>
</protein>
<dbReference type="RefSeq" id="WP_104913526.1">
    <property type="nucleotide sequence ID" value="NZ_CP026923.1"/>
</dbReference>
<dbReference type="InterPro" id="IPR046357">
    <property type="entry name" value="PPIase_dom_sf"/>
</dbReference>
<keyword evidence="3 5" id="KW-0697">Rotamase</keyword>
<keyword evidence="8" id="KW-1185">Reference proteome</keyword>
<dbReference type="InterPro" id="IPR001179">
    <property type="entry name" value="PPIase_FKBP_dom"/>
</dbReference>
<dbReference type="KEGG" id="psai:C3B54_111020"/>
<evidence type="ECO:0000256" key="4">
    <source>
        <dbReference type="ARBA" id="ARBA00023235"/>
    </source>
</evidence>
<evidence type="ECO:0000256" key="5">
    <source>
        <dbReference type="PROSITE-ProRule" id="PRU00277"/>
    </source>
</evidence>
<gene>
    <name evidence="7" type="ORF">C3B54_111020</name>
</gene>
<dbReference type="PROSITE" id="PS50059">
    <property type="entry name" value="FKBP_PPIASE"/>
    <property type="match status" value="1"/>
</dbReference>
<organism evidence="7 8">
    <name type="scientific">Pontimonas salivibrio</name>
    <dbReference type="NCBI Taxonomy" id="1159327"/>
    <lineage>
        <taxon>Bacteria</taxon>
        <taxon>Bacillati</taxon>
        <taxon>Actinomycetota</taxon>
        <taxon>Actinomycetes</taxon>
        <taxon>Micrococcales</taxon>
        <taxon>Microbacteriaceae</taxon>
        <taxon>Pontimonas</taxon>
    </lineage>
</organism>
<accession>A0A2L2BQR1</accession>
<proteinExistence type="predicted"/>
<dbReference type="GO" id="GO:0003755">
    <property type="term" value="F:peptidyl-prolyl cis-trans isomerase activity"/>
    <property type="evidence" value="ECO:0007669"/>
    <property type="project" value="UniProtKB-KW"/>
</dbReference>
<dbReference type="SUPFAM" id="SSF54534">
    <property type="entry name" value="FKBP-like"/>
    <property type="match status" value="1"/>
</dbReference>
<sequence length="328" mass="33669">MTRITGLSLAITGLIGIGVVAGGFSVASAGDPGCEPLALSGKASSLVDVEDAETEGSAPVAVFPTPLVTKGQEVSRTIAGEGQAALTGSAVDFHVAAYLGSDGQFLTASSFVDQEAVRRVVDPESEDFFARSLQCAKAGDRLVVTDTVENVFGPIPEDELVQNDSTVVVVVDIVQTYLDRADGRQQPAESGSPMIVTHPEGFHGVTLPMGAPPEDLQVHTVKKGVGAPLDSGDTAVVHFTGVVWETRQMFSSSFDQQTPLDIVLVDGSTEGAVEGVISGIYEGLLGQTVGSQVAIVVPPSAGYAEGAGPAGVPDGATLVYVFDILGTR</sequence>
<dbReference type="PANTHER" id="PTHR45779:SF7">
    <property type="entry name" value="PEPTIDYLPROLYL ISOMERASE"/>
    <property type="match status" value="1"/>
</dbReference>
<evidence type="ECO:0000256" key="1">
    <source>
        <dbReference type="ARBA" id="ARBA00000971"/>
    </source>
</evidence>
<evidence type="ECO:0000313" key="8">
    <source>
        <dbReference type="Proteomes" id="UP000243077"/>
    </source>
</evidence>
<dbReference type="PANTHER" id="PTHR45779">
    <property type="entry name" value="PEPTIDYLPROLYL ISOMERASE"/>
    <property type="match status" value="1"/>
</dbReference>
<evidence type="ECO:0000256" key="2">
    <source>
        <dbReference type="ARBA" id="ARBA00013194"/>
    </source>
</evidence>
<evidence type="ECO:0000259" key="6">
    <source>
        <dbReference type="PROSITE" id="PS50059"/>
    </source>
</evidence>
<dbReference type="Proteomes" id="UP000243077">
    <property type="component" value="Chromosome"/>
</dbReference>
<dbReference type="EC" id="5.2.1.8" evidence="2 5"/>
<reference evidence="7 8" key="1">
    <citation type="submission" date="2018-02" db="EMBL/GenBank/DDBJ databases">
        <title>Complete genome of the streamlined marine actinobacterium Pontimonas salivibrio CL-TW6 adapted to coastal planktonic lifestype.</title>
        <authorList>
            <person name="Cho B.C."/>
            <person name="Hardies S.C."/>
            <person name="Jang G.I."/>
            <person name="Hwang C.Y."/>
        </authorList>
    </citation>
    <scope>NUCLEOTIDE SEQUENCE [LARGE SCALE GENOMIC DNA]</scope>
    <source>
        <strain evidence="7 8">CL-TW6</strain>
    </source>
</reference>
<dbReference type="InterPro" id="IPR044609">
    <property type="entry name" value="FKBP2/11"/>
</dbReference>
<dbReference type="AlphaFoldDB" id="A0A2L2BQR1"/>
<dbReference type="Gene3D" id="3.10.50.40">
    <property type="match status" value="1"/>
</dbReference>
<name>A0A2L2BQR1_9MICO</name>
<keyword evidence="4 5" id="KW-0413">Isomerase</keyword>
<evidence type="ECO:0000256" key="3">
    <source>
        <dbReference type="ARBA" id="ARBA00023110"/>
    </source>
</evidence>
<feature type="domain" description="PPIase FKBP-type" evidence="6">
    <location>
        <begin position="232"/>
        <end position="328"/>
    </location>
</feature>
<dbReference type="OrthoDB" id="25996at2"/>
<dbReference type="EMBL" id="CP026923">
    <property type="protein sequence ID" value="AVG23988.1"/>
    <property type="molecule type" value="Genomic_DNA"/>
</dbReference>
<evidence type="ECO:0000313" key="7">
    <source>
        <dbReference type="EMBL" id="AVG23988.1"/>
    </source>
</evidence>
<dbReference type="Pfam" id="PF00254">
    <property type="entry name" value="FKBP_C"/>
    <property type="match status" value="1"/>
</dbReference>